<organism evidence="2 3">
    <name type="scientific">Jeotgalibaca arthritidis</name>
    <dbReference type="NCBI Taxonomy" id="1868794"/>
    <lineage>
        <taxon>Bacteria</taxon>
        <taxon>Bacillati</taxon>
        <taxon>Bacillota</taxon>
        <taxon>Bacilli</taxon>
        <taxon>Lactobacillales</taxon>
        <taxon>Carnobacteriaceae</taxon>
        <taxon>Jeotgalibaca</taxon>
    </lineage>
</organism>
<reference evidence="2 3" key="1">
    <citation type="journal article" date="2017" name="Int. J. Syst. Evol. Microbiol.">
        <title>Jeotgalibaca porci sp. nov. and Jeotgalibaca arthritidis sp. nov., isolated from pigs, and emended description of the genus Jeotgalibaca.</title>
        <authorList>
            <person name="Zamora L."/>
            <person name="Perez-Sancho M."/>
            <person name="Dominguez L."/>
            <person name="Fernandez-Garayzabal J.F."/>
            <person name="Vela A.I."/>
        </authorList>
    </citation>
    <scope>NUCLEOTIDE SEQUENCE [LARGE SCALE GENOMIC DNA]</scope>
    <source>
        <strain evidence="2 3">CECT 9157</strain>
    </source>
</reference>
<dbReference type="InterPro" id="IPR011528">
    <property type="entry name" value="NERD"/>
</dbReference>
<evidence type="ECO:0000313" key="3">
    <source>
        <dbReference type="Proteomes" id="UP000501451"/>
    </source>
</evidence>
<sequence length="289" mass="33838">MFMKARTESTALKVMKALSKRTSLSVLDKQYFFRQERGHQGEEQLDRYTQAISERYPVLNDLNLSVYTNDFQIDTLIIKGQTLHLYEVKHLTHDYIYENGKLRKLSNFRVANPTGQSDRSESNLSNFVRWQGYDYRIEEHIVFTHPAFFMYQAPVDSNYIFLPQLERHLEQTYPYEEVGDHASFISCLLSHHQADYRAYNLPHYDYDAIRKGICCPHCASFDGGHTRQLRICLTCGHKETAIQAIRRTAEEFELLFPAMVATPAPIHDWCGGIYSYRRIYGALRERNVD</sequence>
<gene>
    <name evidence="2" type="ORF">G7057_05665</name>
</gene>
<evidence type="ECO:0000259" key="1">
    <source>
        <dbReference type="Pfam" id="PF08378"/>
    </source>
</evidence>
<name>A0A6G7K9Q2_9LACT</name>
<dbReference type="KEGG" id="jar:G7057_05665"/>
<protein>
    <submittedName>
        <fullName evidence="2">NERD domain-containing protein</fullName>
    </submittedName>
</protein>
<feature type="domain" description="NERD" evidence="1">
    <location>
        <begin position="37"/>
        <end position="144"/>
    </location>
</feature>
<keyword evidence="3" id="KW-1185">Reference proteome</keyword>
<dbReference type="EMBL" id="CP049740">
    <property type="protein sequence ID" value="QII81988.1"/>
    <property type="molecule type" value="Genomic_DNA"/>
</dbReference>
<proteinExistence type="predicted"/>
<dbReference type="RefSeq" id="WP_166161941.1">
    <property type="nucleotide sequence ID" value="NZ_CP049740.1"/>
</dbReference>
<evidence type="ECO:0000313" key="2">
    <source>
        <dbReference type="EMBL" id="QII81988.1"/>
    </source>
</evidence>
<dbReference type="Pfam" id="PF08378">
    <property type="entry name" value="NERD"/>
    <property type="match status" value="1"/>
</dbReference>
<accession>A0A6G7K9Q2</accession>
<dbReference type="AlphaFoldDB" id="A0A6G7K9Q2"/>
<dbReference type="Proteomes" id="UP000501451">
    <property type="component" value="Chromosome"/>
</dbReference>